<dbReference type="AlphaFoldDB" id="A0A7G5GUA0"/>
<proteinExistence type="predicted"/>
<dbReference type="InterPro" id="IPR036761">
    <property type="entry name" value="TTHA0802/YceI-like_sf"/>
</dbReference>
<accession>A0A7G5GUA0</accession>
<gene>
    <name evidence="2" type="ORF">H3H32_31775</name>
</gene>
<dbReference type="Pfam" id="PF04264">
    <property type="entry name" value="YceI"/>
    <property type="match status" value="1"/>
</dbReference>
<evidence type="ECO:0000313" key="3">
    <source>
        <dbReference type="Proteomes" id="UP000515369"/>
    </source>
</evidence>
<feature type="domain" description="Lipid/polyisoprenoid-binding YceI-like" evidence="1">
    <location>
        <begin position="5"/>
        <end position="174"/>
    </location>
</feature>
<dbReference type="SMART" id="SM00867">
    <property type="entry name" value="YceI"/>
    <property type="match status" value="1"/>
</dbReference>
<dbReference type="Proteomes" id="UP000515369">
    <property type="component" value="Chromosome"/>
</dbReference>
<dbReference type="RefSeq" id="WP_182459750.1">
    <property type="nucleotide sequence ID" value="NZ_CP059732.1"/>
</dbReference>
<dbReference type="InterPro" id="IPR007372">
    <property type="entry name" value="Lipid/polyisoprenoid-bd_YceI"/>
</dbReference>
<evidence type="ECO:0000313" key="2">
    <source>
        <dbReference type="EMBL" id="QMW02442.1"/>
    </source>
</evidence>
<name>A0A7G5GUA0_9BACT</name>
<evidence type="ECO:0000259" key="1">
    <source>
        <dbReference type="SMART" id="SM00867"/>
    </source>
</evidence>
<dbReference type="SUPFAM" id="SSF101874">
    <property type="entry name" value="YceI-like"/>
    <property type="match status" value="1"/>
</dbReference>
<dbReference type="PANTHER" id="PTHR34406:SF1">
    <property type="entry name" value="PROTEIN YCEI"/>
    <property type="match status" value="1"/>
</dbReference>
<sequence>MSQTTWTVDNLHSEVQFKVKHLVISTVTGSFKSFSGQAITNGDQFEDADIQFSVDVNSVDTGQPGRDEHLRNADFFEAETYPQFTFVSTSFKKIKGDLYKLIGNLTIKGITKEVAFEAEYGGTEKDNWGNIKVGFEVTGTIDRKEFNVTFNALTETGGLALGENIKIIANIQLGRPA</sequence>
<keyword evidence="3" id="KW-1185">Reference proteome</keyword>
<dbReference type="Gene3D" id="2.40.128.110">
    <property type="entry name" value="Lipid/polyisoprenoid-binding, YceI-like"/>
    <property type="match status" value="1"/>
</dbReference>
<dbReference type="KEGG" id="sfol:H3H32_31775"/>
<protein>
    <submittedName>
        <fullName evidence="2">YceI family protein</fullName>
    </submittedName>
</protein>
<organism evidence="2 3">
    <name type="scientific">Spirosoma foliorum</name>
    <dbReference type="NCBI Taxonomy" id="2710596"/>
    <lineage>
        <taxon>Bacteria</taxon>
        <taxon>Pseudomonadati</taxon>
        <taxon>Bacteroidota</taxon>
        <taxon>Cytophagia</taxon>
        <taxon>Cytophagales</taxon>
        <taxon>Cytophagaceae</taxon>
        <taxon>Spirosoma</taxon>
    </lineage>
</organism>
<reference evidence="2 3" key="1">
    <citation type="submission" date="2020-07" db="EMBL/GenBank/DDBJ databases">
        <title>Spirosoma foliorum sp. nov., isolated from the leaves on the Nejang mountain Korea, Republic of.</title>
        <authorList>
            <person name="Ho H."/>
            <person name="Lee Y.-J."/>
            <person name="Nurcahyanto D.-A."/>
            <person name="Kim S.-G."/>
        </authorList>
    </citation>
    <scope>NUCLEOTIDE SEQUENCE [LARGE SCALE GENOMIC DNA]</scope>
    <source>
        <strain evidence="2 3">PL0136</strain>
    </source>
</reference>
<dbReference type="EMBL" id="CP059732">
    <property type="protein sequence ID" value="QMW02442.1"/>
    <property type="molecule type" value="Genomic_DNA"/>
</dbReference>
<dbReference type="PANTHER" id="PTHR34406">
    <property type="entry name" value="PROTEIN YCEI"/>
    <property type="match status" value="1"/>
</dbReference>